<feature type="compositionally biased region" description="Low complexity" evidence="2">
    <location>
        <begin position="154"/>
        <end position="164"/>
    </location>
</feature>
<dbReference type="SUPFAM" id="SSF57997">
    <property type="entry name" value="Tropomyosin"/>
    <property type="match status" value="2"/>
</dbReference>
<evidence type="ECO:0000313" key="3">
    <source>
        <dbReference type="EMBL" id="KAJ7751199.1"/>
    </source>
</evidence>
<proteinExistence type="predicted"/>
<dbReference type="GO" id="GO:0005643">
    <property type="term" value="C:nuclear pore"/>
    <property type="evidence" value="ECO:0007669"/>
    <property type="project" value="TreeGrafter"/>
</dbReference>
<feature type="region of interest" description="Disordered" evidence="2">
    <location>
        <begin position="151"/>
        <end position="178"/>
    </location>
</feature>
<name>A0AAD7IX80_9AGAR</name>
<reference evidence="3" key="1">
    <citation type="submission" date="2023-03" db="EMBL/GenBank/DDBJ databases">
        <title>Massive genome expansion in bonnet fungi (Mycena s.s.) driven by repeated elements and novel gene families across ecological guilds.</title>
        <authorList>
            <consortium name="Lawrence Berkeley National Laboratory"/>
            <person name="Harder C.B."/>
            <person name="Miyauchi S."/>
            <person name="Viragh M."/>
            <person name="Kuo A."/>
            <person name="Thoen E."/>
            <person name="Andreopoulos B."/>
            <person name="Lu D."/>
            <person name="Skrede I."/>
            <person name="Drula E."/>
            <person name="Henrissat B."/>
            <person name="Morin E."/>
            <person name="Kohler A."/>
            <person name="Barry K."/>
            <person name="LaButti K."/>
            <person name="Morin E."/>
            <person name="Salamov A."/>
            <person name="Lipzen A."/>
            <person name="Mereny Z."/>
            <person name="Hegedus B."/>
            <person name="Baldrian P."/>
            <person name="Stursova M."/>
            <person name="Weitz H."/>
            <person name="Taylor A."/>
            <person name="Grigoriev I.V."/>
            <person name="Nagy L.G."/>
            <person name="Martin F."/>
            <person name="Kauserud H."/>
        </authorList>
    </citation>
    <scope>NUCLEOTIDE SEQUENCE</scope>
    <source>
        <strain evidence="3">CBHHK188m</strain>
    </source>
</reference>
<dbReference type="EMBL" id="JARJLG010000079">
    <property type="protein sequence ID" value="KAJ7751199.1"/>
    <property type="molecule type" value="Genomic_DNA"/>
</dbReference>
<protein>
    <submittedName>
        <fullName evidence="3">Uncharacterized protein</fullName>
    </submittedName>
</protein>
<feature type="compositionally biased region" description="Polar residues" evidence="2">
    <location>
        <begin position="1328"/>
        <end position="1337"/>
    </location>
</feature>
<feature type="coiled-coil region" evidence="1">
    <location>
        <begin position="314"/>
        <end position="435"/>
    </location>
</feature>
<organism evidence="3 4">
    <name type="scientific">Mycena maculata</name>
    <dbReference type="NCBI Taxonomy" id="230809"/>
    <lineage>
        <taxon>Eukaryota</taxon>
        <taxon>Fungi</taxon>
        <taxon>Dikarya</taxon>
        <taxon>Basidiomycota</taxon>
        <taxon>Agaricomycotina</taxon>
        <taxon>Agaricomycetes</taxon>
        <taxon>Agaricomycetidae</taxon>
        <taxon>Agaricales</taxon>
        <taxon>Marasmiineae</taxon>
        <taxon>Mycenaceae</taxon>
        <taxon>Mycena</taxon>
    </lineage>
</organism>
<feature type="region of interest" description="Disordered" evidence="2">
    <location>
        <begin position="950"/>
        <end position="969"/>
    </location>
</feature>
<dbReference type="Proteomes" id="UP001215280">
    <property type="component" value="Unassembled WGS sequence"/>
</dbReference>
<evidence type="ECO:0000256" key="1">
    <source>
        <dbReference type="SAM" id="Coils"/>
    </source>
</evidence>
<dbReference type="PANTHER" id="PTHR18898">
    <property type="entry name" value="NUCLEOPROTEIN TPR-RELATED"/>
    <property type="match status" value="1"/>
</dbReference>
<gene>
    <name evidence="3" type="ORF">DFH07DRAFT_529180</name>
</gene>
<feature type="coiled-coil region" evidence="1">
    <location>
        <begin position="808"/>
        <end position="874"/>
    </location>
</feature>
<feature type="region of interest" description="Disordered" evidence="2">
    <location>
        <begin position="1308"/>
        <end position="1370"/>
    </location>
</feature>
<comment type="caution">
    <text evidence="3">The sequence shown here is derived from an EMBL/GenBank/DDBJ whole genome shotgun (WGS) entry which is preliminary data.</text>
</comment>
<evidence type="ECO:0000313" key="4">
    <source>
        <dbReference type="Proteomes" id="UP001215280"/>
    </source>
</evidence>
<sequence>MSVWQIGRNEVTEETQNWKNKLSSKETQIAAQQNEILKQAAELAELKANLNETLHKLNHEAARAVTLESTLGKCTEDLRNESLTAQNAAAALAGAHEKLKAKDLEVRELEATLVSISHKSETFNTRGAKLEKEKATLEARVRELEGDLRQLSSPVPTAATPARQRATRGRSSSASDTRIVTLEQELRDARVLLAQKEPELRCATAKLAQVQGDLLKVENDRLATEKRLQAEIRDLRVALQEKSEDVEYLKEQQGDSGREDELLKRIDEDEAKIAALEMLLKDASETKSLKDQLRRMEQKLLVESERVLDMEGRHIELVREKEEALDEVEDAQAQISKLSDALRQKETLIEGQHRAQPHPSEDDIERLLGAIERIRGERDDLRRDVEFLQSEAKFTEEALEARIASLTADLASDGDAQLQTEVHRLRQQLTDASQRQRVTLQEKNQEIRRIGLAAIASAVVIERLQSQAGLTAEEALRASTTSENALEDASRRLDNAELQIGAAGQSLDAMTRQRDELLSQLAVKEAELDTLRLAHQDTQDDLMRLDAQLGDMSRTLDDVEGERNGLNLQVTNLLKDLEDAQHEITEAETRYSALQFHQLSAMTTNEATLALHEQLTEQEERVLRRTELVGILQHDVGRLGTNLKLQEERLGEMTTELDAMVEDCAEARQARDAAIRRAEDLEVEAETLEARLEDGDAALCALVGVVVETVNRSRHALRHLRGSAPLEVPVPAAESIDWEARVSELDKKQQDLQLLVASMEASHRAETEGLNARLAEKDRLLSDNDLEGELARLKVKHVEEMGLLQGRLIETTSALDEAQARCEAAEADYRQALSDSTRTKQELEAAAGDAATQADGLRAELARIRDEHAAAVEQLTSAVSDAHRVQTAHQELGILQQRTVEELSQAREASENRLRELEDRVAELDAQLEAQSAECDALSRDADALRRQLQQDAEAHEQEVQEHNAALHDAQERRDRAEALAGDLKEELSVVAAERAEARSEVEALHEERTALQEEVTALQAEIQRALSLRRYLENQVKEKEQLTASLTTDLERVRAQHARAEKTGKAAEVNLSLQSAQHRREMSELQKQLTALQSQPDLSSVIADLEDRNNEMEELLKHKCAEIEENDDRALEMLKNNKKLTTKVESLTRKVQNLQAKLAAAKATSPNVPTVQAPEFRASPSLSALPPMRQRSNTLAAIPPVPSLPPFVPPSPMRNRVASGSALPRPKTPERRAIPQVFKAQTPERRVVPVPPSPSAPVLGQKRRAPDDFEDINVPTQGFTAESLPDENGTPRVRRVLNSIHSGFTPVRQSARAVPSPKRAVPARSSPYMSDVTNSPRAGDSAKSKPRSWLGKIRGTSQPRITHSRTGEL</sequence>
<dbReference type="GO" id="GO:0017056">
    <property type="term" value="F:structural constituent of nuclear pore"/>
    <property type="evidence" value="ECO:0007669"/>
    <property type="project" value="TreeGrafter"/>
</dbReference>
<keyword evidence="4" id="KW-1185">Reference proteome</keyword>
<dbReference type="PANTHER" id="PTHR18898:SF2">
    <property type="entry name" value="NUCLEOPROTEIN TPR"/>
    <property type="match status" value="1"/>
</dbReference>
<dbReference type="GO" id="GO:0006406">
    <property type="term" value="P:mRNA export from nucleus"/>
    <property type="evidence" value="ECO:0007669"/>
    <property type="project" value="TreeGrafter"/>
</dbReference>
<evidence type="ECO:0000256" key="2">
    <source>
        <dbReference type="SAM" id="MobiDB-lite"/>
    </source>
</evidence>
<feature type="coiled-coil region" evidence="1">
    <location>
        <begin position="225"/>
        <end position="286"/>
    </location>
</feature>
<keyword evidence="1" id="KW-0175">Coiled coil</keyword>
<accession>A0AAD7IX80</accession>
<feature type="compositionally biased region" description="Polar residues" evidence="2">
    <location>
        <begin position="169"/>
        <end position="178"/>
    </location>
</feature>
<feature type="compositionally biased region" description="Basic and acidic residues" evidence="2">
    <location>
        <begin position="953"/>
        <end position="969"/>
    </location>
</feature>
<feature type="coiled-coil region" evidence="1">
    <location>
        <begin position="8"/>
        <end position="63"/>
    </location>
</feature>
<feature type="coiled-coil region" evidence="1">
    <location>
        <begin position="92"/>
        <end position="147"/>
    </location>
</feature>
<feature type="coiled-coil region" evidence="1">
    <location>
        <begin position="479"/>
        <end position="597"/>
    </location>
</feature>
<feature type="coiled-coil region" evidence="1">
    <location>
        <begin position="643"/>
        <end position="698"/>
    </location>
</feature>